<sequence>MYCPITRYLNISFINQPRMGSTSFPSTKKIVNSFTSYTSSMLNYCICKFPNFK</sequence>
<reference evidence="1" key="1">
    <citation type="submission" date="2013-07" db="EMBL/GenBank/DDBJ databases">
        <title>The genome of an arbuscular mycorrhizal fungus provides insights into the evolution of the oldest plant symbiosis.</title>
        <authorList>
            <consortium name="DOE Joint Genome Institute"/>
            <person name="Tisserant E."/>
            <person name="Malbreil M."/>
            <person name="Kuo A."/>
            <person name="Kohler A."/>
            <person name="Symeonidi A."/>
            <person name="Balestrini R."/>
            <person name="Charron P."/>
            <person name="Duensing N."/>
            <person name="Frei-dit-Frey N."/>
            <person name="Gianinazzi-Pearson V."/>
            <person name="Gilbert B."/>
            <person name="Handa Y."/>
            <person name="Hijri M."/>
            <person name="Kaul R."/>
            <person name="Kawaguchi M."/>
            <person name="Krajinski F."/>
            <person name="Lammers P."/>
            <person name="Lapierre D."/>
            <person name="Masclaux F.G."/>
            <person name="Murat C."/>
            <person name="Morin E."/>
            <person name="Ndikumana S."/>
            <person name="Pagni M."/>
            <person name="Petitpierre D."/>
            <person name="Requena N."/>
            <person name="Rosikiewicz P."/>
            <person name="Riley R."/>
            <person name="Saito K."/>
            <person name="San Clemente H."/>
            <person name="Shapiro H."/>
            <person name="van Tuinen D."/>
            <person name="Becard G."/>
            <person name="Bonfante P."/>
            <person name="Paszkowski U."/>
            <person name="Shachar-Hill Y."/>
            <person name="Young J.P."/>
            <person name="Sanders I.R."/>
            <person name="Henrissat B."/>
            <person name="Rensing S.A."/>
            <person name="Grigoriev I.V."/>
            <person name="Corradi N."/>
            <person name="Roux C."/>
            <person name="Martin F."/>
        </authorList>
    </citation>
    <scope>NUCLEOTIDE SEQUENCE</scope>
    <source>
        <strain evidence="1">DAOM 197198</strain>
    </source>
</reference>
<dbReference type="EMBL" id="KI296408">
    <property type="protein sequence ID" value="ESA01502.1"/>
    <property type="molecule type" value="Genomic_DNA"/>
</dbReference>
<protein>
    <submittedName>
        <fullName evidence="1">Uncharacterized protein</fullName>
    </submittedName>
</protein>
<dbReference type="AlphaFoldDB" id="U9T2D2"/>
<accession>U9T2D2</accession>
<name>U9T2D2_RHIID</name>
<evidence type="ECO:0000313" key="1">
    <source>
        <dbReference type="EMBL" id="ESA01502.1"/>
    </source>
</evidence>
<organism evidence="1">
    <name type="scientific">Rhizophagus irregularis (strain DAOM 181602 / DAOM 197198 / MUCL 43194)</name>
    <name type="common">Arbuscular mycorrhizal fungus</name>
    <name type="synonym">Glomus intraradices</name>
    <dbReference type="NCBI Taxonomy" id="747089"/>
    <lineage>
        <taxon>Eukaryota</taxon>
        <taxon>Fungi</taxon>
        <taxon>Fungi incertae sedis</taxon>
        <taxon>Mucoromycota</taxon>
        <taxon>Glomeromycotina</taxon>
        <taxon>Glomeromycetes</taxon>
        <taxon>Glomerales</taxon>
        <taxon>Glomeraceae</taxon>
        <taxon>Rhizophagus</taxon>
    </lineage>
</organism>
<dbReference type="HOGENOM" id="CLU_3069906_0_0_1"/>
<proteinExistence type="predicted"/>
<gene>
    <name evidence="1" type="ORF">GLOINDRAFT_337932</name>
</gene>